<dbReference type="Gene3D" id="1.10.1760.20">
    <property type="match status" value="1"/>
</dbReference>
<feature type="transmembrane region" description="Helical" evidence="7">
    <location>
        <begin position="140"/>
        <end position="160"/>
    </location>
</feature>
<dbReference type="PANTHER" id="PTHR34229">
    <property type="entry name" value="METAL TRANSPORT PROTEIN HI_1621-RELATED"/>
    <property type="match status" value="1"/>
</dbReference>
<name>Q3A8G8_SYNC1</name>
<keyword evidence="2" id="KW-0813">Transport</keyword>
<keyword evidence="5 7" id="KW-1133">Transmembrane helix</keyword>
<accession>Q3A8G8</accession>
<dbReference type="GO" id="GO:0000041">
    <property type="term" value="P:transition metal ion transport"/>
    <property type="evidence" value="ECO:0007669"/>
    <property type="project" value="InterPro"/>
</dbReference>
<feature type="transmembrane region" description="Helical" evidence="7">
    <location>
        <begin position="272"/>
        <end position="293"/>
    </location>
</feature>
<proteinExistence type="predicted"/>
<dbReference type="PANTHER" id="PTHR34229:SF1">
    <property type="entry name" value="METAL TRANSPORT PROTEIN HI_1621-RELATED"/>
    <property type="match status" value="1"/>
</dbReference>
<organism evidence="9 10">
    <name type="scientific">Syntrophotalea carbinolica (strain DSM 2380 / NBRC 103641 / GraBd1)</name>
    <name type="common">Pelobacter carbinolicus</name>
    <dbReference type="NCBI Taxonomy" id="338963"/>
    <lineage>
        <taxon>Bacteria</taxon>
        <taxon>Pseudomonadati</taxon>
        <taxon>Thermodesulfobacteriota</taxon>
        <taxon>Desulfuromonadia</taxon>
        <taxon>Desulfuromonadales</taxon>
        <taxon>Syntrophotaleaceae</taxon>
        <taxon>Syntrophotalea</taxon>
    </lineage>
</organism>
<evidence type="ECO:0000256" key="2">
    <source>
        <dbReference type="ARBA" id="ARBA00022448"/>
    </source>
</evidence>
<evidence type="ECO:0000256" key="4">
    <source>
        <dbReference type="ARBA" id="ARBA00022692"/>
    </source>
</evidence>
<dbReference type="KEGG" id="pca:Pcar_0061"/>
<dbReference type="AlphaFoldDB" id="Q3A8G8"/>
<dbReference type="Pfam" id="PF13190">
    <property type="entry name" value="PDGLE"/>
    <property type="match status" value="1"/>
</dbReference>
<dbReference type="HOGENOM" id="CLU_052508_0_0_7"/>
<evidence type="ECO:0000256" key="6">
    <source>
        <dbReference type="ARBA" id="ARBA00023136"/>
    </source>
</evidence>
<reference evidence="9 10" key="2">
    <citation type="journal article" date="2012" name="BMC Genomics">
        <title>The genome of Pelobacter carbinolicus reveals surprising metabolic capabilities and physiological features.</title>
        <authorList>
            <person name="Aklujkar M."/>
            <person name="Haveman S.A."/>
            <person name="Didonato R.Jr."/>
            <person name="Chertkov O."/>
            <person name="Han C.S."/>
            <person name="Land M.L."/>
            <person name="Brown P."/>
            <person name="Lovley D.R."/>
        </authorList>
    </citation>
    <scope>NUCLEOTIDE SEQUENCE [LARGE SCALE GENOMIC DNA]</scope>
    <source>
        <strain evidence="10">DSM 2380 / NBRC 103641 / GraBd1</strain>
    </source>
</reference>
<comment type="subcellular location">
    <subcellularLocation>
        <location evidence="1">Cell membrane</location>
        <topology evidence="1">Multi-pass membrane protein</topology>
    </subcellularLocation>
</comment>
<dbReference type="GO" id="GO:0005886">
    <property type="term" value="C:plasma membrane"/>
    <property type="evidence" value="ECO:0007669"/>
    <property type="project" value="UniProtKB-SubCell"/>
</dbReference>
<feature type="domain" description="PDGLE" evidence="8">
    <location>
        <begin position="216"/>
        <end position="294"/>
    </location>
</feature>
<dbReference type="InterPro" id="IPR025937">
    <property type="entry name" value="PDGLE_dom"/>
</dbReference>
<gene>
    <name evidence="9" type="ordered locus">Pcar_0061</name>
</gene>
<keyword evidence="10" id="KW-1185">Reference proteome</keyword>
<dbReference type="STRING" id="338963.Pcar_0061"/>
<reference evidence="10" key="1">
    <citation type="submission" date="2005-10" db="EMBL/GenBank/DDBJ databases">
        <title>Complete sequence of Pelobacter carbinolicus DSM 2380.</title>
        <authorList>
            <person name="Copeland A."/>
            <person name="Lucas S."/>
            <person name="Lapidus A."/>
            <person name="Barry K."/>
            <person name="Detter J.C."/>
            <person name="Glavina T."/>
            <person name="Hammon N."/>
            <person name="Israni S."/>
            <person name="Pitluck S."/>
            <person name="Chertkov O."/>
            <person name="Schmutz J."/>
            <person name="Larimer F."/>
            <person name="Land M."/>
            <person name="Kyrpides N."/>
            <person name="Ivanova N."/>
            <person name="Richardson P."/>
        </authorList>
    </citation>
    <scope>NUCLEOTIDE SEQUENCE [LARGE SCALE GENOMIC DNA]</scope>
    <source>
        <strain evidence="10">DSM 2380 / NBRC 103641 / GraBd1</strain>
    </source>
</reference>
<evidence type="ECO:0000256" key="5">
    <source>
        <dbReference type="ARBA" id="ARBA00022989"/>
    </source>
</evidence>
<dbReference type="Proteomes" id="UP000002534">
    <property type="component" value="Chromosome"/>
</dbReference>
<dbReference type="RefSeq" id="WP_011339709.1">
    <property type="nucleotide sequence ID" value="NC_007498.2"/>
</dbReference>
<feature type="transmembrane region" description="Helical" evidence="7">
    <location>
        <begin position="72"/>
        <end position="97"/>
    </location>
</feature>
<keyword evidence="4 7" id="KW-0812">Transmembrane</keyword>
<evidence type="ECO:0000256" key="3">
    <source>
        <dbReference type="ARBA" id="ARBA00022475"/>
    </source>
</evidence>
<evidence type="ECO:0000313" key="10">
    <source>
        <dbReference type="Proteomes" id="UP000002534"/>
    </source>
</evidence>
<dbReference type="EMBL" id="CP000142">
    <property type="protein sequence ID" value="ABA87324.1"/>
    <property type="molecule type" value="Genomic_DNA"/>
</dbReference>
<dbReference type="Pfam" id="PF01891">
    <property type="entry name" value="CbiM"/>
    <property type="match status" value="1"/>
</dbReference>
<keyword evidence="3" id="KW-1003">Cell membrane</keyword>
<keyword evidence="6 7" id="KW-0472">Membrane</keyword>
<sequence length="301" mass="30461">MHIPDQMLQGAVCPVTAAVGLVGVTVAVAAAFRTKHKPGVGRFAAVAALIFAAQMMNFPITDGTSGHLLGGALAVGLLGTPYAVLAMTLVVSLQALVFGDGGVMALGANLVNMALIAVAASAMVRSLLRRRLEETLWRRSLMYGVAGWLSVMLASLAVSVELASSGTVALGTVSAAMLSVHALIGVGEGLITAVVFALLAPRSARSILGGRSVALPLSVACATALLFSPLASSLPDGLERVAEGMHLLPAADGAFWSPVVGYQIAALGHQGLATGLAGLIGVMLTFALAWLVARPLQPNLG</sequence>
<feature type="transmembrane region" description="Helical" evidence="7">
    <location>
        <begin position="180"/>
        <end position="200"/>
    </location>
</feature>
<feature type="transmembrane region" description="Helical" evidence="7">
    <location>
        <begin position="39"/>
        <end position="60"/>
    </location>
</feature>
<feature type="transmembrane region" description="Helical" evidence="7">
    <location>
        <begin position="212"/>
        <end position="231"/>
    </location>
</feature>
<evidence type="ECO:0000259" key="8">
    <source>
        <dbReference type="Pfam" id="PF13190"/>
    </source>
</evidence>
<dbReference type="eggNOG" id="COG0310">
    <property type="taxonomic scope" value="Bacteria"/>
</dbReference>
<evidence type="ECO:0000256" key="7">
    <source>
        <dbReference type="SAM" id="Phobius"/>
    </source>
</evidence>
<evidence type="ECO:0000313" key="9">
    <source>
        <dbReference type="EMBL" id="ABA87324.1"/>
    </source>
</evidence>
<protein>
    <submittedName>
        <fullName evidence="9">ABC transporter, membrane protein</fullName>
    </submittedName>
</protein>
<evidence type="ECO:0000256" key="1">
    <source>
        <dbReference type="ARBA" id="ARBA00004651"/>
    </source>
</evidence>
<dbReference type="OrthoDB" id="5395048at2"/>
<feature type="transmembrane region" description="Helical" evidence="7">
    <location>
        <begin position="103"/>
        <end position="128"/>
    </location>
</feature>
<dbReference type="InterPro" id="IPR002751">
    <property type="entry name" value="CbiM/NikMN"/>
</dbReference>
<feature type="transmembrane region" description="Helical" evidence="7">
    <location>
        <begin position="12"/>
        <end position="33"/>
    </location>
</feature>